<dbReference type="EMBL" id="BJUA01000005">
    <property type="protein sequence ID" value="GEK17524.1"/>
    <property type="molecule type" value="Genomic_DNA"/>
</dbReference>
<organism evidence="2 3">
    <name type="scientific">Cellulomonas persica</name>
    <dbReference type="NCBI Taxonomy" id="76861"/>
    <lineage>
        <taxon>Bacteria</taxon>
        <taxon>Bacillati</taxon>
        <taxon>Actinomycetota</taxon>
        <taxon>Actinomycetes</taxon>
        <taxon>Micrococcales</taxon>
        <taxon>Cellulomonadaceae</taxon>
        <taxon>Cellulomonas</taxon>
    </lineage>
</organism>
<evidence type="ECO:0000256" key="1">
    <source>
        <dbReference type="SAM" id="MobiDB-lite"/>
    </source>
</evidence>
<feature type="compositionally biased region" description="Polar residues" evidence="1">
    <location>
        <begin position="1"/>
        <end position="10"/>
    </location>
</feature>
<dbReference type="AlphaFoldDB" id="A0A510US87"/>
<comment type="caution">
    <text evidence="2">The sequence shown here is derived from an EMBL/GenBank/DDBJ whole genome shotgun (WGS) entry which is preliminary data.</text>
</comment>
<gene>
    <name evidence="2" type="ORF">CPE01_12570</name>
</gene>
<keyword evidence="3" id="KW-1185">Reference proteome</keyword>
<dbReference type="RefSeq" id="WP_146805799.1">
    <property type="nucleotide sequence ID" value="NZ_BJUA01000005.1"/>
</dbReference>
<dbReference type="Proteomes" id="UP000321386">
    <property type="component" value="Unassembled WGS sequence"/>
</dbReference>
<accession>A0A510US87</accession>
<feature type="compositionally biased region" description="Basic and acidic residues" evidence="1">
    <location>
        <begin position="12"/>
        <end position="24"/>
    </location>
</feature>
<name>A0A510US87_9CELL</name>
<protein>
    <submittedName>
        <fullName evidence="2">Uncharacterized protein</fullName>
    </submittedName>
</protein>
<reference evidence="2 3" key="1">
    <citation type="submission" date="2019-07" db="EMBL/GenBank/DDBJ databases">
        <title>Whole genome shotgun sequence of Cellulomonas persica NBRC 101101.</title>
        <authorList>
            <person name="Hosoyama A."/>
            <person name="Uohara A."/>
            <person name="Ohji S."/>
            <person name="Ichikawa N."/>
        </authorList>
    </citation>
    <scope>NUCLEOTIDE SEQUENCE [LARGE SCALE GENOMIC DNA]</scope>
    <source>
        <strain evidence="2 3">NBRC 101101</strain>
    </source>
</reference>
<sequence length="189" mass="19801">MGDTGATSRGPSADEHTAGSGVSDEHAMGAAVDDEQAAGQAGDDGAAAGAAGRDRRVARVVTWGAVAVILLGAAVEIEAWPVTSFRLFSTMRTADGATTSLVAIAPDGTQTPVPIPEHQVLATTSHQLVELRDQSPRQQRAEAVAWLELAGLDPQDFVAVAVDRSAWTMDPDTRERHVRSTTRLVEVPL</sequence>
<feature type="region of interest" description="Disordered" evidence="1">
    <location>
        <begin position="1"/>
        <end position="24"/>
    </location>
</feature>
<proteinExistence type="predicted"/>
<dbReference type="OrthoDB" id="4829374at2"/>
<evidence type="ECO:0000313" key="3">
    <source>
        <dbReference type="Proteomes" id="UP000321386"/>
    </source>
</evidence>
<evidence type="ECO:0000313" key="2">
    <source>
        <dbReference type="EMBL" id="GEK17524.1"/>
    </source>
</evidence>